<evidence type="ECO:0000256" key="5">
    <source>
        <dbReference type="SAM" id="MobiDB-lite"/>
    </source>
</evidence>
<dbReference type="EMBL" id="JADAQX010000584">
    <property type="protein sequence ID" value="KAF8819838.1"/>
    <property type="molecule type" value="Genomic_DNA"/>
</dbReference>
<evidence type="ECO:0000313" key="7">
    <source>
        <dbReference type="Proteomes" id="UP000823046"/>
    </source>
</evidence>
<name>A0ABQ7J773_9APIC</name>
<evidence type="ECO:0000313" key="6">
    <source>
        <dbReference type="EMBL" id="KAF8819838.1"/>
    </source>
</evidence>
<comment type="similarity">
    <text evidence="4">Belongs to the eukaryotic/archaeal RNase P protein component 4 family.</text>
</comment>
<keyword evidence="1" id="KW-0819">tRNA processing</keyword>
<evidence type="ECO:0000256" key="1">
    <source>
        <dbReference type="ARBA" id="ARBA00022694"/>
    </source>
</evidence>
<protein>
    <submittedName>
        <fullName evidence="6">Ribonuclease P protein subunit rpr2</fullName>
    </submittedName>
</protein>
<dbReference type="PANTHER" id="PTHR14742:SF0">
    <property type="entry name" value="RIBONUCLEASE P PROTEIN SUBUNIT P21"/>
    <property type="match status" value="1"/>
</dbReference>
<reference evidence="6 7" key="1">
    <citation type="journal article" date="2020" name="bioRxiv">
        <title>Metabolic contributions of an alphaproteobacterial endosymbiont in the apicomplexan Cardiosporidium cionae.</title>
        <authorList>
            <person name="Hunter E.S."/>
            <person name="Paight C.J."/>
            <person name="Lane C.E."/>
        </authorList>
    </citation>
    <scope>NUCLEOTIDE SEQUENCE [LARGE SCALE GENOMIC DNA]</scope>
    <source>
        <strain evidence="6">ESH_2018</strain>
    </source>
</reference>
<proteinExistence type="inferred from homology"/>
<comment type="caution">
    <text evidence="6">The sequence shown here is derived from an EMBL/GenBank/DDBJ whole genome shotgun (WGS) entry which is preliminary data.</text>
</comment>
<gene>
    <name evidence="6" type="ORF">IE077_004600</name>
</gene>
<organism evidence="6 7">
    <name type="scientific">Cardiosporidium cionae</name>
    <dbReference type="NCBI Taxonomy" id="476202"/>
    <lineage>
        <taxon>Eukaryota</taxon>
        <taxon>Sar</taxon>
        <taxon>Alveolata</taxon>
        <taxon>Apicomplexa</taxon>
        <taxon>Aconoidasida</taxon>
        <taxon>Nephromycida</taxon>
        <taxon>Cardiosporidium</taxon>
    </lineage>
</organism>
<dbReference type="Proteomes" id="UP000823046">
    <property type="component" value="Unassembled WGS sequence"/>
</dbReference>
<feature type="region of interest" description="Disordered" evidence="5">
    <location>
        <begin position="141"/>
        <end position="171"/>
    </location>
</feature>
<dbReference type="PANTHER" id="PTHR14742">
    <property type="entry name" value="RIBONUCLEASE P SUBUNIT P21"/>
    <property type="match status" value="1"/>
</dbReference>
<evidence type="ECO:0000256" key="3">
    <source>
        <dbReference type="ARBA" id="ARBA00022833"/>
    </source>
</evidence>
<accession>A0ABQ7J773</accession>
<keyword evidence="3" id="KW-0862">Zinc</keyword>
<dbReference type="Pfam" id="PF04032">
    <property type="entry name" value="Rpr2"/>
    <property type="match status" value="1"/>
</dbReference>
<evidence type="ECO:0000256" key="2">
    <source>
        <dbReference type="ARBA" id="ARBA00022723"/>
    </source>
</evidence>
<sequence>MATNAAEEKGTYALPVEKNRCNKKKQIFNEAPPRTGVLPQINFLLQAAGKTALINPNTSRFFVKTAREIARKHVIRLDPSVNQHFCKGCNTFRLPGKTCIYHTISPSQRNGFNFPYSPHKRQRTLKSPLYSFQDSLQNDLSKAPNCTNSDHKKDGENSSFFIDEPPDSQEDDPSVATLICCCTVCGRTGRISATASSLLGPI</sequence>
<evidence type="ECO:0000256" key="4">
    <source>
        <dbReference type="ARBA" id="ARBA00038402"/>
    </source>
</evidence>
<dbReference type="InterPro" id="IPR007175">
    <property type="entry name" value="Rpr2/Snm1/Rpp21"/>
</dbReference>
<keyword evidence="2" id="KW-0479">Metal-binding</keyword>
<keyword evidence="7" id="KW-1185">Reference proteome</keyword>